<dbReference type="InterPro" id="IPR029058">
    <property type="entry name" value="AB_hydrolase_fold"/>
</dbReference>
<dbReference type="InterPro" id="IPR050266">
    <property type="entry name" value="AB_hydrolase_sf"/>
</dbReference>
<dbReference type="PANTHER" id="PTHR43798:SF31">
    <property type="entry name" value="AB HYDROLASE SUPERFAMILY PROTEIN YCLE"/>
    <property type="match status" value="1"/>
</dbReference>
<keyword evidence="4" id="KW-1185">Reference proteome</keyword>
<reference evidence="3" key="1">
    <citation type="submission" date="2020-08" db="EMBL/GenBank/DDBJ databases">
        <title>Whole genome shotgun sequence of Polymorphospora rubra NBRC 101157.</title>
        <authorList>
            <person name="Komaki H."/>
            <person name="Tamura T."/>
        </authorList>
    </citation>
    <scope>NUCLEOTIDE SEQUENCE</scope>
    <source>
        <strain evidence="3">NBRC 101157</strain>
    </source>
</reference>
<evidence type="ECO:0000313" key="4">
    <source>
        <dbReference type="Proteomes" id="UP000680866"/>
    </source>
</evidence>
<gene>
    <name evidence="3" type="ORF">Prubr_61260</name>
</gene>
<name>A0A810NCS2_9ACTN</name>
<dbReference type="InterPro" id="IPR000073">
    <property type="entry name" value="AB_hydrolase_1"/>
</dbReference>
<protein>
    <submittedName>
        <fullName evidence="3">Putative hydrolase, alpha/beta fold protein</fullName>
    </submittedName>
</protein>
<dbReference type="EMBL" id="AP023359">
    <property type="protein sequence ID" value="BCJ69105.1"/>
    <property type="molecule type" value="Genomic_DNA"/>
</dbReference>
<dbReference type="PANTHER" id="PTHR43798">
    <property type="entry name" value="MONOACYLGLYCEROL LIPASE"/>
    <property type="match status" value="1"/>
</dbReference>
<evidence type="ECO:0000256" key="1">
    <source>
        <dbReference type="ARBA" id="ARBA00022801"/>
    </source>
</evidence>
<dbReference type="RefSeq" id="WP_212818218.1">
    <property type="nucleotide sequence ID" value="NZ_AP023359.1"/>
</dbReference>
<evidence type="ECO:0000313" key="3">
    <source>
        <dbReference type="EMBL" id="BCJ69105.1"/>
    </source>
</evidence>
<dbReference type="Gene3D" id="3.40.50.1820">
    <property type="entry name" value="alpha/beta hydrolase"/>
    <property type="match status" value="1"/>
</dbReference>
<dbReference type="KEGG" id="pry:Prubr_61260"/>
<keyword evidence="1 3" id="KW-0378">Hydrolase</keyword>
<dbReference type="GO" id="GO:0016787">
    <property type="term" value="F:hydrolase activity"/>
    <property type="evidence" value="ECO:0007669"/>
    <property type="project" value="UniProtKB-KW"/>
</dbReference>
<organism evidence="3 4">
    <name type="scientific">Polymorphospora rubra</name>
    <dbReference type="NCBI Taxonomy" id="338584"/>
    <lineage>
        <taxon>Bacteria</taxon>
        <taxon>Bacillati</taxon>
        <taxon>Actinomycetota</taxon>
        <taxon>Actinomycetes</taxon>
        <taxon>Micromonosporales</taxon>
        <taxon>Micromonosporaceae</taxon>
        <taxon>Polymorphospora</taxon>
    </lineage>
</organism>
<dbReference type="SUPFAM" id="SSF53474">
    <property type="entry name" value="alpha/beta-Hydrolases"/>
    <property type="match status" value="1"/>
</dbReference>
<dbReference type="Proteomes" id="UP000680866">
    <property type="component" value="Chromosome"/>
</dbReference>
<evidence type="ECO:0000259" key="2">
    <source>
        <dbReference type="Pfam" id="PF12697"/>
    </source>
</evidence>
<dbReference type="Pfam" id="PF12697">
    <property type="entry name" value="Abhydrolase_6"/>
    <property type="match status" value="1"/>
</dbReference>
<proteinExistence type="predicted"/>
<accession>A0A810NCS2</accession>
<dbReference type="GO" id="GO:0016020">
    <property type="term" value="C:membrane"/>
    <property type="evidence" value="ECO:0007669"/>
    <property type="project" value="TreeGrafter"/>
</dbReference>
<feature type="domain" description="AB hydrolase-1" evidence="2">
    <location>
        <begin position="38"/>
        <end position="261"/>
    </location>
</feature>
<dbReference type="AlphaFoldDB" id="A0A810NCS2"/>
<sequence>MDAANGFLTCDFLTCDVGRYRRHGHGPPVVILGNPQADPDWWTPPFVAALVDAGYEAVTFVHTGPAYAPAGVVRDVVAFVAHLAAGPVRLLGWSQGAAIAQEVALLRPDLVEAAALVATYGRQNSVDRILQAASSALDAAGPELDPVRLAMLLLTSYPPAALGDDAFVAPMVDAARAWSVRPAEHPEPRRRSAAFITGYQERLDALTGVRVPCLVVGFGQDADTFVVRAREVAEAIPGSRYVELPDAGHLTPVTQPHRVIDPVLAFFADPRP</sequence>